<keyword evidence="10" id="KW-1185">Reference proteome</keyword>
<name>A0A6P4YGC4_BRABE</name>
<dbReference type="Proteomes" id="UP000515135">
    <property type="component" value="Unplaced"/>
</dbReference>
<dbReference type="RefSeq" id="XP_019616061.1">
    <property type="nucleotide sequence ID" value="XM_019760502.1"/>
</dbReference>
<evidence type="ECO:0000256" key="5">
    <source>
        <dbReference type="ARBA" id="ARBA00022968"/>
    </source>
</evidence>
<gene>
    <name evidence="11" type="primary">LOC109463649</name>
</gene>
<keyword evidence="3" id="KW-0808">Transferase</keyword>
<evidence type="ECO:0000256" key="3">
    <source>
        <dbReference type="ARBA" id="ARBA00022679"/>
    </source>
</evidence>
<protein>
    <submittedName>
        <fullName evidence="11">Galactose-3-O-sulfotransferase 4-like</fullName>
    </submittedName>
</protein>
<dbReference type="PANTHER" id="PTHR14647">
    <property type="entry name" value="GALACTOSE-3-O-SULFOTRANSFERASE"/>
    <property type="match status" value="1"/>
</dbReference>
<sequence length="376" mass="44332">MNFIDVTKVQRLSKYIPSSPTCTPHPNIAFIKVHKCGSSTTQAIFMRYGFEHDLVVALPREVISPWIGCGSVIRPQHAMKLPPGTKWNIFTHHTIYDKTNFERFMPKNTRFVAILRHPMSRIKSAFNYFHLEKNLPGMAARGRLLELPIQTYLKNPAYWDAVFVKPDKCIPDECVKNCMAKDLGLQQDIDNNQRAVTKFIKGIERDFTLVMIMEYFDHSLVMLKRRLCWTLRDILYNSRQYKSKNYNYKSSNSTIITKEMEDNYRLSSAVDHALYAYFNQSLWSKIQEEGSEDFLGEVRHFQTILVSVWRFCAVRNQTARLRMKASPWNDEFVVDRRLCSNLRKQRWQWDLDIRDKLDQQFYQKASGKKDQVNGLW</sequence>
<keyword evidence="7" id="KW-0333">Golgi apparatus</keyword>
<evidence type="ECO:0000256" key="4">
    <source>
        <dbReference type="ARBA" id="ARBA00022692"/>
    </source>
</evidence>
<evidence type="ECO:0000256" key="6">
    <source>
        <dbReference type="ARBA" id="ARBA00022989"/>
    </source>
</evidence>
<evidence type="ECO:0000256" key="7">
    <source>
        <dbReference type="ARBA" id="ARBA00023034"/>
    </source>
</evidence>
<dbReference type="SUPFAM" id="SSF52540">
    <property type="entry name" value="P-loop containing nucleoside triphosphate hydrolases"/>
    <property type="match status" value="1"/>
</dbReference>
<keyword evidence="6" id="KW-1133">Transmembrane helix</keyword>
<reference evidence="11" key="1">
    <citation type="submission" date="2025-08" db="UniProtKB">
        <authorList>
            <consortium name="RefSeq"/>
        </authorList>
    </citation>
    <scope>IDENTIFICATION</scope>
    <source>
        <tissue evidence="11">Gonad</tissue>
    </source>
</reference>
<evidence type="ECO:0000256" key="8">
    <source>
        <dbReference type="ARBA" id="ARBA00023136"/>
    </source>
</evidence>
<evidence type="ECO:0000256" key="9">
    <source>
        <dbReference type="ARBA" id="ARBA00023180"/>
    </source>
</evidence>
<keyword evidence="5" id="KW-0735">Signal-anchor</keyword>
<dbReference type="InterPro" id="IPR009729">
    <property type="entry name" value="Gal-3-0_sulfotransfrase"/>
</dbReference>
<dbReference type="GO" id="GO:0009247">
    <property type="term" value="P:glycolipid biosynthetic process"/>
    <property type="evidence" value="ECO:0007669"/>
    <property type="project" value="InterPro"/>
</dbReference>
<keyword evidence="4" id="KW-0812">Transmembrane</keyword>
<dbReference type="InterPro" id="IPR027417">
    <property type="entry name" value="P-loop_NTPase"/>
</dbReference>
<dbReference type="OrthoDB" id="514299at2759"/>
<dbReference type="KEGG" id="bbel:109463649"/>
<dbReference type="Pfam" id="PF06990">
    <property type="entry name" value="Gal-3-0_sulfotr"/>
    <property type="match status" value="1"/>
</dbReference>
<organism evidence="10 11">
    <name type="scientific">Branchiostoma belcheri</name>
    <name type="common">Amphioxus</name>
    <dbReference type="NCBI Taxonomy" id="7741"/>
    <lineage>
        <taxon>Eukaryota</taxon>
        <taxon>Metazoa</taxon>
        <taxon>Chordata</taxon>
        <taxon>Cephalochordata</taxon>
        <taxon>Leptocardii</taxon>
        <taxon>Amphioxiformes</taxon>
        <taxon>Branchiostomatidae</taxon>
        <taxon>Branchiostoma</taxon>
    </lineage>
</organism>
<comment type="subcellular location">
    <subcellularLocation>
        <location evidence="1">Golgi apparatus membrane</location>
        <topology evidence="1">Single-pass type II membrane protein</topology>
    </subcellularLocation>
</comment>
<comment type="similarity">
    <text evidence="2">Belongs to the galactose-3-O-sulfotransferase family.</text>
</comment>
<dbReference type="PANTHER" id="PTHR14647:SF87">
    <property type="entry name" value="PUTATIVE-RELATED"/>
    <property type="match status" value="1"/>
</dbReference>
<keyword evidence="9" id="KW-0325">Glycoprotein</keyword>
<evidence type="ECO:0000256" key="2">
    <source>
        <dbReference type="ARBA" id="ARBA00008124"/>
    </source>
</evidence>
<proteinExistence type="inferred from homology"/>
<evidence type="ECO:0000313" key="10">
    <source>
        <dbReference type="Proteomes" id="UP000515135"/>
    </source>
</evidence>
<evidence type="ECO:0000313" key="11">
    <source>
        <dbReference type="RefSeq" id="XP_019616061.1"/>
    </source>
</evidence>
<dbReference type="GO" id="GO:0000139">
    <property type="term" value="C:Golgi membrane"/>
    <property type="evidence" value="ECO:0007669"/>
    <property type="project" value="UniProtKB-SubCell"/>
</dbReference>
<accession>A0A6P4YGC4</accession>
<dbReference type="Gene3D" id="3.40.50.300">
    <property type="entry name" value="P-loop containing nucleotide triphosphate hydrolases"/>
    <property type="match status" value="1"/>
</dbReference>
<dbReference type="GO" id="GO:0001733">
    <property type="term" value="F:galactosylceramide sulfotransferase activity"/>
    <property type="evidence" value="ECO:0007669"/>
    <property type="project" value="InterPro"/>
</dbReference>
<evidence type="ECO:0000256" key="1">
    <source>
        <dbReference type="ARBA" id="ARBA00004323"/>
    </source>
</evidence>
<keyword evidence="8" id="KW-0472">Membrane</keyword>
<dbReference type="GeneID" id="109463649"/>
<dbReference type="AlphaFoldDB" id="A0A6P4YGC4"/>